<sequence length="82" mass="9258">MRTLLALIFSWLMPAEGRRRAPAEQASTAGVEQNAPTRRLIIAPRSPLPPEYLRGEDIPLIRPYLIAYERAHGIYHHQEAAA</sequence>
<protein>
    <submittedName>
        <fullName evidence="1">Uncharacterized protein</fullName>
    </submittedName>
</protein>
<reference evidence="1 2" key="1">
    <citation type="submission" date="2018-07" db="EMBL/GenBank/DDBJ databases">
        <title>Whole Genome Shotgun Sequence of Streptomyces spongiicola strain 531S.</title>
        <authorList>
            <person name="Dohra H."/>
            <person name="Kodani S."/>
        </authorList>
    </citation>
    <scope>NUCLEOTIDE SEQUENCE [LARGE SCALE GENOMIC DNA]</scope>
    <source>
        <strain evidence="1 2">531S</strain>
    </source>
</reference>
<dbReference type="Proteomes" id="UP000265354">
    <property type="component" value="Unassembled WGS sequence"/>
</dbReference>
<dbReference type="EMBL" id="BGZL01000032">
    <property type="protein sequence ID" value="GBQ04229.1"/>
    <property type="molecule type" value="Genomic_DNA"/>
</dbReference>
<evidence type="ECO:0000313" key="1">
    <source>
        <dbReference type="EMBL" id="GBQ04229.1"/>
    </source>
</evidence>
<accession>A0A388T674</accession>
<dbReference type="AlphaFoldDB" id="A0A388T674"/>
<evidence type="ECO:0000313" key="2">
    <source>
        <dbReference type="Proteomes" id="UP000265354"/>
    </source>
</evidence>
<dbReference type="RefSeq" id="WP_116429087.1">
    <property type="nucleotide sequence ID" value="NZ_BGZL01000032.1"/>
</dbReference>
<comment type="caution">
    <text evidence="1">The sequence shown here is derived from an EMBL/GenBank/DDBJ whole genome shotgun (WGS) entry which is preliminary data.</text>
</comment>
<name>A0A388T674_9ACTN</name>
<proteinExistence type="predicted"/>
<gene>
    <name evidence="1" type="ORF">SSP531S_57210</name>
</gene>
<organism evidence="1 2">
    <name type="scientific">Streptomyces spongiicola</name>
    <dbReference type="NCBI Taxonomy" id="1690221"/>
    <lineage>
        <taxon>Bacteria</taxon>
        <taxon>Bacillati</taxon>
        <taxon>Actinomycetota</taxon>
        <taxon>Actinomycetes</taxon>
        <taxon>Kitasatosporales</taxon>
        <taxon>Streptomycetaceae</taxon>
        <taxon>Streptomyces</taxon>
    </lineage>
</organism>